<evidence type="ECO:0000256" key="3">
    <source>
        <dbReference type="ARBA" id="ARBA00022777"/>
    </source>
</evidence>
<keyword evidence="2" id="KW-0547">Nucleotide-binding</keyword>
<organism evidence="6 7">
    <name type="scientific">Rhizophagus irregularis (strain DAOM 197198w)</name>
    <name type="common">Glomus intraradices</name>
    <dbReference type="NCBI Taxonomy" id="1432141"/>
    <lineage>
        <taxon>Eukaryota</taxon>
        <taxon>Fungi</taxon>
        <taxon>Fungi incertae sedis</taxon>
        <taxon>Mucoromycota</taxon>
        <taxon>Glomeromycotina</taxon>
        <taxon>Glomeromycetes</taxon>
        <taxon>Glomerales</taxon>
        <taxon>Glomeraceae</taxon>
        <taxon>Rhizophagus</taxon>
    </lineage>
</organism>
<feature type="domain" description="Protein kinase" evidence="5">
    <location>
        <begin position="871"/>
        <end position="1151"/>
    </location>
</feature>
<dbReference type="AlphaFoldDB" id="A0A015JE94"/>
<keyword evidence="4" id="KW-0067">ATP-binding</keyword>
<dbReference type="GO" id="GO:0004674">
    <property type="term" value="F:protein serine/threonine kinase activity"/>
    <property type="evidence" value="ECO:0007669"/>
    <property type="project" value="TreeGrafter"/>
</dbReference>
<name>A0A015JE94_RHIIW</name>
<dbReference type="PROSITE" id="PS50011">
    <property type="entry name" value="PROTEIN_KINASE_DOM"/>
    <property type="match status" value="1"/>
</dbReference>
<accession>A0A015JE94</accession>
<proteinExistence type="predicted"/>
<dbReference type="OrthoDB" id="2341608at2759"/>
<keyword evidence="7" id="KW-1185">Reference proteome</keyword>
<evidence type="ECO:0000313" key="7">
    <source>
        <dbReference type="Proteomes" id="UP000022910"/>
    </source>
</evidence>
<reference evidence="6 7" key="1">
    <citation type="submission" date="2014-02" db="EMBL/GenBank/DDBJ databases">
        <title>Single nucleus genome sequencing reveals high similarity among nuclei of an endomycorrhizal fungus.</title>
        <authorList>
            <person name="Lin K."/>
            <person name="Geurts R."/>
            <person name="Zhang Z."/>
            <person name="Limpens E."/>
            <person name="Saunders D.G."/>
            <person name="Mu D."/>
            <person name="Pang E."/>
            <person name="Cao H."/>
            <person name="Cha H."/>
            <person name="Lin T."/>
            <person name="Zhou Q."/>
            <person name="Shang Y."/>
            <person name="Li Y."/>
            <person name="Ivanov S."/>
            <person name="Sharma T."/>
            <person name="Velzen R.V."/>
            <person name="Ruijter N.D."/>
            <person name="Aanen D.K."/>
            <person name="Win J."/>
            <person name="Kamoun S."/>
            <person name="Bisseling T."/>
            <person name="Huang S."/>
        </authorList>
    </citation>
    <scope>NUCLEOTIDE SEQUENCE [LARGE SCALE GENOMIC DNA]</scope>
    <source>
        <strain evidence="7">DAOM197198w</strain>
    </source>
</reference>
<dbReference type="InterPro" id="IPR051681">
    <property type="entry name" value="Ser/Thr_Kinases-Pseudokinases"/>
</dbReference>
<dbReference type="HOGENOM" id="CLU_000288_7_8_1"/>
<evidence type="ECO:0000256" key="1">
    <source>
        <dbReference type="ARBA" id="ARBA00022679"/>
    </source>
</evidence>
<protein>
    <submittedName>
        <fullName evidence="6">Mkk1p</fullName>
    </submittedName>
</protein>
<keyword evidence="3" id="KW-0418">Kinase</keyword>
<dbReference type="Pfam" id="PF07714">
    <property type="entry name" value="PK_Tyr_Ser-Thr"/>
    <property type="match status" value="1"/>
</dbReference>
<dbReference type="Proteomes" id="UP000022910">
    <property type="component" value="Unassembled WGS sequence"/>
</dbReference>
<dbReference type="InterPro" id="IPR011009">
    <property type="entry name" value="Kinase-like_dom_sf"/>
</dbReference>
<dbReference type="Gene3D" id="1.10.510.10">
    <property type="entry name" value="Transferase(Phosphotransferase) domain 1"/>
    <property type="match status" value="1"/>
</dbReference>
<keyword evidence="1" id="KW-0808">Transferase</keyword>
<evidence type="ECO:0000313" key="6">
    <source>
        <dbReference type="EMBL" id="EXX67782.1"/>
    </source>
</evidence>
<evidence type="ECO:0000259" key="5">
    <source>
        <dbReference type="PROSITE" id="PS50011"/>
    </source>
</evidence>
<dbReference type="InterPro" id="IPR001245">
    <property type="entry name" value="Ser-Thr/Tyr_kinase_cat_dom"/>
</dbReference>
<dbReference type="GO" id="GO:0005524">
    <property type="term" value="F:ATP binding"/>
    <property type="evidence" value="ECO:0007669"/>
    <property type="project" value="UniProtKB-KW"/>
</dbReference>
<evidence type="ECO:0000256" key="4">
    <source>
        <dbReference type="ARBA" id="ARBA00022840"/>
    </source>
</evidence>
<comment type="caution">
    <text evidence="6">The sequence shown here is derived from an EMBL/GenBank/DDBJ whole genome shotgun (WGS) entry which is preliminary data.</text>
</comment>
<evidence type="ECO:0000256" key="2">
    <source>
        <dbReference type="ARBA" id="ARBA00022741"/>
    </source>
</evidence>
<dbReference type="InterPro" id="IPR000719">
    <property type="entry name" value="Prot_kinase_dom"/>
</dbReference>
<dbReference type="SUPFAM" id="SSF56112">
    <property type="entry name" value="Protein kinase-like (PK-like)"/>
    <property type="match status" value="2"/>
</dbReference>
<dbReference type="PANTHER" id="PTHR44329">
    <property type="entry name" value="SERINE/THREONINE-PROTEIN KINASE TNNI3K-RELATED"/>
    <property type="match status" value="1"/>
</dbReference>
<dbReference type="EMBL" id="JEMT01017558">
    <property type="protein sequence ID" value="EXX67782.1"/>
    <property type="molecule type" value="Genomic_DNA"/>
</dbReference>
<gene>
    <name evidence="6" type="ORF">RirG_111390</name>
</gene>
<sequence length="1213" mass="142835">MRRSIRKLKNRCIKCGGMYTYEQYKWCKTCEIGLLKENFKNWTSKNEKIDNLIQKVQLRINDPNDIMFEWVPYDQFKIKEVGKDGPATVYLAKWKDGPLRWDKKKYIRDSDKTVVLKCLNVSHNVNLSDEDVEYSVKWYIDLKIFGISQKPDTKDYLMVLSNKYFEEYFKGYCVKCGEMYKNTQHKWCKTCLIKYLNENFKNWTSGNEDIDKLIQEFQLKINDYRDIIIEWIPYDRFDNIEEIEIGFTSVCSAVWKDGQLKYDTNAKKYQRNGNGRVTLKSSQNTLDELLNEVKDYSINIYSNALNIYGISQNPNTKEYIIVLQNKYFEKYCESCGKTYSRMHKWCRTCQLGYLKRYFTCGDGKIDELIQDMQSRISNPKDIIFELIPYDQFDDVERDPIGYSAIWKDGPLVYNSDTRRYSRLPNGKFALKLLDGSKDMISEFIIKVKEYSINISSNILKIYGISIHPDTGDYLLVFQDKYYEKYCVLCSKMYSNMYKWCKPCQINYLKNCVSGVDEKIDNFIQEMQLKVNNPKDLLFEWVSPDQFYDLKEIGKGGFATVYSAKWEDGPLSYNAETKKYERIPDMSFALKCMDNSQDMIDVFLNKVKDYSIDYLDNKIKIYGISQNPDTNDYMMVLGDHYGEMYCINCEKPYKNGYKWCEPCQMKYLKGEFKNWTSGNERIDYFIQEMQSKIDCPTDNVFEWISFNQFSNIKKIGKDGYTTVYSAVWKSGPLCYNLHDKREYARDSNKSVALKYLNDSEQLVNNLFDKVKKYSIKIDGDCIIHGISQHVTTKEYIIVLENKYCDRYCKICGNVYIDIDYGWCKECKVINYTNWNGNEKVDNLIRDIRSEAVEYFDEVKISEVFEWIPYNNFDDIREIGKGGFASVYSAIWKDGPLFHKRKKDKLSRAPDKKVALKCLCNSQFLTDEFLNKVKRYAINSVDNSGKILKVYGLTQNPNTKEYVLVLQYAEGRNLNYWINHNSNLKNFNWLIKLKVLENIISDLKEIHQKQMIHCNFHTGNVLVKGVYWVFSNDNITISDVGLYGDAGNTDETKIYGVMPYVAPEVLRGKSHIQQSDIYSFGMIMYFIATGRQPFANRAHDHNLALDICKGVRPESNEPEIPKCYIDLMKKCWISNPMKRPNVTEIEELIRLFYNSYKTKSDDDEIDNEIEDQFTEAETYRKSNKFIQSNIHHQAIYMSRLLNSHVKDLNKHLNDE</sequence>
<dbReference type="PANTHER" id="PTHR44329:SF288">
    <property type="entry name" value="MITOGEN-ACTIVATED PROTEIN KINASE KINASE KINASE 20"/>
    <property type="match status" value="1"/>
</dbReference>